<dbReference type="Proteomes" id="UP000790709">
    <property type="component" value="Unassembled WGS sequence"/>
</dbReference>
<dbReference type="EMBL" id="MU266517">
    <property type="protein sequence ID" value="KAH7921649.1"/>
    <property type="molecule type" value="Genomic_DNA"/>
</dbReference>
<proteinExistence type="predicted"/>
<comment type="caution">
    <text evidence="1">The sequence shown here is derived from an EMBL/GenBank/DDBJ whole genome shotgun (WGS) entry which is preliminary data.</text>
</comment>
<gene>
    <name evidence="1" type="ORF">BV22DRAFT_1122020</name>
</gene>
<keyword evidence="2" id="KW-1185">Reference proteome</keyword>
<sequence length="326" mass="36204">MNLARTALTVDKCTPRDRYARTHVSFPTSTNMSSDDFLLDWPLDAFCVPAFEVGSRRRSRSFVPRPSESYHTTPDSSLDLHINRASNPVSRYLENGPTSAWSEYDSRSPSLHPPSDHSSTNTFDHQSSPHDRSPHDVDFAFDQSCLESLDEQLLRSPTDSFFDMCWSSAVEDDVPVPVLQPVHPRVRKRDRDSVRPSRVAPADRDWLNKAPAMMDACRKSSQMPPSPTSPTFSSSSRSRHDAMLAGSESHLLYHNPNESVHFFPIPPQHARRRRRKTNATNTTATTSATAPSVISAKSSGTGSGALKIISNAVSTLTGRRRAKSTV</sequence>
<protein>
    <submittedName>
        <fullName evidence="1">Uncharacterized protein</fullName>
    </submittedName>
</protein>
<reference evidence="1" key="1">
    <citation type="journal article" date="2021" name="New Phytol.">
        <title>Evolutionary innovations through gain and loss of genes in the ectomycorrhizal Boletales.</title>
        <authorList>
            <person name="Wu G."/>
            <person name="Miyauchi S."/>
            <person name="Morin E."/>
            <person name="Kuo A."/>
            <person name="Drula E."/>
            <person name="Varga T."/>
            <person name="Kohler A."/>
            <person name="Feng B."/>
            <person name="Cao Y."/>
            <person name="Lipzen A."/>
            <person name="Daum C."/>
            <person name="Hundley H."/>
            <person name="Pangilinan J."/>
            <person name="Johnson J."/>
            <person name="Barry K."/>
            <person name="LaButti K."/>
            <person name="Ng V."/>
            <person name="Ahrendt S."/>
            <person name="Min B."/>
            <person name="Choi I.G."/>
            <person name="Park H."/>
            <person name="Plett J.M."/>
            <person name="Magnuson J."/>
            <person name="Spatafora J.W."/>
            <person name="Nagy L.G."/>
            <person name="Henrissat B."/>
            <person name="Grigoriev I.V."/>
            <person name="Yang Z.L."/>
            <person name="Xu J."/>
            <person name="Martin F.M."/>
        </authorList>
    </citation>
    <scope>NUCLEOTIDE SEQUENCE</scope>
    <source>
        <strain evidence="1">KUC20120723A-06</strain>
    </source>
</reference>
<evidence type="ECO:0000313" key="2">
    <source>
        <dbReference type="Proteomes" id="UP000790709"/>
    </source>
</evidence>
<accession>A0ACB8B8N7</accession>
<organism evidence="1 2">
    <name type="scientific">Leucogyrophana mollusca</name>
    <dbReference type="NCBI Taxonomy" id="85980"/>
    <lineage>
        <taxon>Eukaryota</taxon>
        <taxon>Fungi</taxon>
        <taxon>Dikarya</taxon>
        <taxon>Basidiomycota</taxon>
        <taxon>Agaricomycotina</taxon>
        <taxon>Agaricomycetes</taxon>
        <taxon>Agaricomycetidae</taxon>
        <taxon>Boletales</taxon>
        <taxon>Boletales incertae sedis</taxon>
        <taxon>Leucogyrophana</taxon>
    </lineage>
</organism>
<name>A0ACB8B8N7_9AGAM</name>
<evidence type="ECO:0000313" key="1">
    <source>
        <dbReference type="EMBL" id="KAH7921649.1"/>
    </source>
</evidence>